<evidence type="ECO:0000259" key="1">
    <source>
        <dbReference type="Pfam" id="PF02481"/>
    </source>
</evidence>
<dbReference type="AlphaFoldDB" id="A0A1F4TK60"/>
<dbReference type="EMBL" id="MEUI01000042">
    <property type="protein sequence ID" value="OGC32900.1"/>
    <property type="molecule type" value="Genomic_DNA"/>
</dbReference>
<dbReference type="Proteomes" id="UP000177309">
    <property type="component" value="Unassembled WGS sequence"/>
</dbReference>
<dbReference type="GO" id="GO:0009294">
    <property type="term" value="P:DNA-mediated transformation"/>
    <property type="evidence" value="ECO:0007669"/>
    <property type="project" value="InterPro"/>
</dbReference>
<evidence type="ECO:0000313" key="3">
    <source>
        <dbReference type="Proteomes" id="UP000177309"/>
    </source>
</evidence>
<dbReference type="Pfam" id="PF02481">
    <property type="entry name" value="DNA_processg_A"/>
    <property type="match status" value="1"/>
</dbReference>
<dbReference type="InterPro" id="IPR057666">
    <property type="entry name" value="DrpA_SLOG"/>
</dbReference>
<dbReference type="SUPFAM" id="SSF102405">
    <property type="entry name" value="MCP/YpsA-like"/>
    <property type="match status" value="1"/>
</dbReference>
<dbReference type="Gene3D" id="3.40.50.450">
    <property type="match status" value="1"/>
</dbReference>
<proteinExistence type="predicted"/>
<organism evidence="2 3">
    <name type="scientific">candidate division WOR-1 bacterium RIFOXYC2_FULL_41_25</name>
    <dbReference type="NCBI Taxonomy" id="1802586"/>
    <lineage>
        <taxon>Bacteria</taxon>
        <taxon>Bacillati</taxon>
        <taxon>Saganbacteria</taxon>
    </lineage>
</organism>
<accession>A0A1F4TK60</accession>
<evidence type="ECO:0000313" key="2">
    <source>
        <dbReference type="EMBL" id="OGC32900.1"/>
    </source>
</evidence>
<feature type="domain" description="Smf/DprA SLOG" evidence="1">
    <location>
        <begin position="4"/>
        <end position="149"/>
    </location>
</feature>
<reference evidence="2 3" key="1">
    <citation type="journal article" date="2016" name="Nat. Commun.">
        <title>Thousands of microbial genomes shed light on interconnected biogeochemical processes in an aquifer system.</title>
        <authorList>
            <person name="Anantharaman K."/>
            <person name="Brown C.T."/>
            <person name="Hug L.A."/>
            <person name="Sharon I."/>
            <person name="Castelle C.J."/>
            <person name="Probst A.J."/>
            <person name="Thomas B.C."/>
            <person name="Singh A."/>
            <person name="Wilkins M.J."/>
            <person name="Karaoz U."/>
            <person name="Brodie E.L."/>
            <person name="Williams K.H."/>
            <person name="Hubbard S.S."/>
            <person name="Banfield J.F."/>
        </authorList>
    </citation>
    <scope>NUCLEOTIDE SEQUENCE [LARGE SCALE GENOMIC DNA]</scope>
</reference>
<comment type="caution">
    <text evidence="2">The sequence shown here is derived from an EMBL/GenBank/DDBJ whole genome shotgun (WGS) entry which is preliminary data.</text>
</comment>
<sequence length="174" mass="17643">MCQLVGVVGSRSLPASFAPLVSLVVSSYLARGFRVASGGALGADSFALSALLQQQAAGSGVVFSAWSSVSGFPASIRSQVVQFCASGGQVIWGAAAPGAPYQQAVSALLGRNRLLVSSCSVVVAFLYGSSRGSLYTVRQAVARGIPVVVYLCGAGVGLPADLVSSCIVYHKEVI</sequence>
<name>A0A1F4TK60_UNCSA</name>
<protein>
    <recommendedName>
        <fullName evidence="1">Smf/DprA SLOG domain-containing protein</fullName>
    </recommendedName>
</protein>
<gene>
    <name evidence="2" type="ORF">A2462_00695</name>
</gene>